<keyword evidence="5 12" id="KW-0812">Transmembrane</keyword>
<keyword evidence="10 12" id="KW-0472">Membrane</keyword>
<keyword evidence="17" id="KW-1185">Reference proteome</keyword>
<dbReference type="Gene3D" id="3.55.50.30">
    <property type="match status" value="1"/>
</dbReference>
<dbReference type="PANTHER" id="PTHR32552:SF89">
    <property type="entry name" value="CATECHOLATE SIDEROPHORE RECEPTOR FIU"/>
    <property type="match status" value="1"/>
</dbReference>
<dbReference type="PATRIC" id="fig|543877.4.peg.1898"/>
<evidence type="ECO:0000256" key="8">
    <source>
        <dbReference type="ARBA" id="ARBA00023065"/>
    </source>
</evidence>
<evidence type="ECO:0000256" key="13">
    <source>
        <dbReference type="RuleBase" id="RU003357"/>
    </source>
</evidence>
<dbReference type="InterPro" id="IPR000531">
    <property type="entry name" value="Beta-barrel_TonB"/>
</dbReference>
<feature type="region of interest" description="Disordered" evidence="14">
    <location>
        <begin position="114"/>
        <end position="150"/>
    </location>
</feature>
<dbReference type="Proteomes" id="UP000037643">
    <property type="component" value="Chromosome"/>
</dbReference>
<proteinExistence type="inferred from homology"/>
<comment type="subcellular location">
    <subcellularLocation>
        <location evidence="1 12">Cell outer membrane</location>
        <topology evidence="1 12">Multi-pass membrane protein</topology>
    </subcellularLocation>
</comment>
<keyword evidence="4" id="KW-0410">Iron transport</keyword>
<organism evidence="16 17">
    <name type="scientific">Pelagerythrobacter marensis</name>
    <dbReference type="NCBI Taxonomy" id="543877"/>
    <lineage>
        <taxon>Bacteria</taxon>
        <taxon>Pseudomonadati</taxon>
        <taxon>Pseudomonadota</taxon>
        <taxon>Alphaproteobacteria</taxon>
        <taxon>Sphingomonadales</taxon>
        <taxon>Erythrobacteraceae</taxon>
        <taxon>Pelagerythrobacter</taxon>
    </lineage>
</organism>
<dbReference type="KEGG" id="amx:AM2010_1870"/>
<evidence type="ECO:0000256" key="14">
    <source>
        <dbReference type="SAM" id="MobiDB-lite"/>
    </source>
</evidence>
<dbReference type="InterPro" id="IPR012910">
    <property type="entry name" value="Plug_dom"/>
</dbReference>
<dbReference type="InterPro" id="IPR036942">
    <property type="entry name" value="Beta-barrel_TonB_sf"/>
</dbReference>
<dbReference type="SMART" id="SM00965">
    <property type="entry name" value="STN"/>
    <property type="match status" value="1"/>
</dbReference>
<dbReference type="STRING" id="543877.AM2010_1870"/>
<reference evidence="16 17" key="1">
    <citation type="submission" date="2015-06" db="EMBL/GenBank/DDBJ databases">
        <authorList>
            <person name="Kim K.M."/>
        </authorList>
    </citation>
    <scope>NUCLEOTIDE SEQUENCE [LARGE SCALE GENOMIC DNA]</scope>
    <source>
        <strain evidence="16 17">KCTC 22370</strain>
    </source>
</reference>
<protein>
    <submittedName>
        <fullName evidence="16">Cyclic nucleotide-binding protein</fullName>
    </submittedName>
</protein>
<name>A0A0G3X9Q1_9SPHN</name>
<dbReference type="InterPro" id="IPR011662">
    <property type="entry name" value="Secretin/TonB_short_N"/>
</dbReference>
<keyword evidence="7" id="KW-0408">Iron</keyword>
<dbReference type="InterPro" id="IPR039426">
    <property type="entry name" value="TonB-dep_rcpt-like"/>
</dbReference>
<dbReference type="Pfam" id="PF00593">
    <property type="entry name" value="TonB_dep_Rec_b-barrel"/>
    <property type="match status" value="1"/>
</dbReference>
<dbReference type="AlphaFoldDB" id="A0A0G3X9Q1"/>
<dbReference type="PANTHER" id="PTHR32552">
    <property type="entry name" value="FERRICHROME IRON RECEPTOR-RELATED"/>
    <property type="match status" value="1"/>
</dbReference>
<dbReference type="GO" id="GO:0009279">
    <property type="term" value="C:cell outer membrane"/>
    <property type="evidence" value="ECO:0007669"/>
    <property type="project" value="UniProtKB-SubCell"/>
</dbReference>
<dbReference type="Pfam" id="PF07715">
    <property type="entry name" value="Plug"/>
    <property type="match status" value="1"/>
</dbReference>
<evidence type="ECO:0000256" key="7">
    <source>
        <dbReference type="ARBA" id="ARBA00023004"/>
    </source>
</evidence>
<evidence type="ECO:0000256" key="6">
    <source>
        <dbReference type="ARBA" id="ARBA00022729"/>
    </source>
</evidence>
<keyword evidence="8" id="KW-0406">Ion transport</keyword>
<feature type="domain" description="Secretin/TonB short N-terminal" evidence="15">
    <location>
        <begin position="66"/>
        <end position="117"/>
    </location>
</feature>
<keyword evidence="2 12" id="KW-0813">Transport</keyword>
<keyword evidence="3 12" id="KW-1134">Transmembrane beta strand</keyword>
<evidence type="ECO:0000256" key="5">
    <source>
        <dbReference type="ARBA" id="ARBA00022692"/>
    </source>
</evidence>
<evidence type="ECO:0000313" key="17">
    <source>
        <dbReference type="Proteomes" id="UP000037643"/>
    </source>
</evidence>
<feature type="compositionally biased region" description="Pro residues" evidence="14">
    <location>
        <begin position="137"/>
        <end position="150"/>
    </location>
</feature>
<evidence type="ECO:0000313" key="16">
    <source>
        <dbReference type="EMBL" id="AKM07932.1"/>
    </source>
</evidence>
<keyword evidence="6" id="KW-0732">Signal</keyword>
<evidence type="ECO:0000256" key="9">
    <source>
        <dbReference type="ARBA" id="ARBA00023077"/>
    </source>
</evidence>
<gene>
    <name evidence="16" type="ORF">AM2010_1870</name>
</gene>
<sequence>MLGPVRNASRALSPACALVLGLQLCTGAGLIVLPAPAQAQEQQREFDIPAGELSQALQRFARQAGVQILFPYDQAQGKPSRAVKGRMTISAALQRLLAGQRLVVVKSDRQRITLRAAPAGHDPRTRQRRATRRQSVPRPPPPEPAPPPQPIEIVVTGRAVSAPLTVSETSYSLTALSRSDLDLSAPLSSSALFRQIPGFWVESSGGEAGNNVRSRGIPTDGFSAVAFAENGIPVQYDGALGYLNTDQSFRIDDTVARVEAVRGGPASLFMPNAPGGVANFITRSGLDEQGGRITLTGGDNGYRRIDAWQALRLSEEWGVVAGGFYRRDGGRRPPSYTADSGGQFRLSLDHRSAGNSLLLDLRHMDDRVTFYLPVPLRLDEEGEPEAIAGFDPLRDSLAGPETLKLPLYNGRMPTEFDTSEGTHTRLTALTMRGMLSLGGGSEWHGGLRWRTSETIRNALFPTGTPMTGQSYLASIEDRMKAAFPDTASLALRYALDGTEFPAEAGANGLVTGGNLLAVSVPLDEVLAETKLTTTLEAAGRHDIALGISGAHYAYRFDRYMGTVLLEVADSARLIDAVALDAQGGIAGRYTDGGVQRYGSIFDSARMTVDALAVHASDEWRMSPRLRIDFGARWEVNRIDGQVAGQTTLDLGDPSTLADDQILAPDGTIIPVRRSDSGFGWSIGGSYEMSPDLALFARYTRSFRLPSASNFNTTPLRTDQKTVPITMAELGANYTGDTFDLSATAFATHFQRLPFSDFRFDFATNAYVEQTEIADTRTFGAELEAFWNPAGPFEVTVQATLQDGRYRNFSFTQVMDGEPVHRVFSGNRLIRVPRMAVRAVPAIALIEDRLRIELTGEYFSRRFGDIANEQALPAYLLVGLNLRALLSDRISLRAHVTNLTDTLGLTEGNPRNGSFDAGSSTGEYFFARPEFARTVRLEMAFEF</sequence>
<evidence type="ECO:0000256" key="2">
    <source>
        <dbReference type="ARBA" id="ARBA00022448"/>
    </source>
</evidence>
<evidence type="ECO:0000256" key="12">
    <source>
        <dbReference type="PROSITE-ProRule" id="PRU01360"/>
    </source>
</evidence>
<dbReference type="PROSITE" id="PS52016">
    <property type="entry name" value="TONB_DEPENDENT_REC_3"/>
    <property type="match status" value="1"/>
</dbReference>
<evidence type="ECO:0000256" key="1">
    <source>
        <dbReference type="ARBA" id="ARBA00004571"/>
    </source>
</evidence>
<dbReference type="EMBL" id="CP011805">
    <property type="protein sequence ID" value="AKM07932.1"/>
    <property type="molecule type" value="Genomic_DNA"/>
</dbReference>
<dbReference type="Gene3D" id="2.40.170.20">
    <property type="entry name" value="TonB-dependent receptor, beta-barrel domain"/>
    <property type="match status" value="1"/>
</dbReference>
<evidence type="ECO:0000256" key="4">
    <source>
        <dbReference type="ARBA" id="ARBA00022496"/>
    </source>
</evidence>
<accession>A0A0G3X9Q1</accession>
<evidence type="ECO:0000256" key="11">
    <source>
        <dbReference type="ARBA" id="ARBA00023237"/>
    </source>
</evidence>
<dbReference type="Gene3D" id="2.170.130.10">
    <property type="entry name" value="TonB-dependent receptor, plug domain"/>
    <property type="match status" value="1"/>
</dbReference>
<keyword evidence="11 12" id="KW-0998">Cell outer membrane</keyword>
<comment type="similarity">
    <text evidence="12 13">Belongs to the TonB-dependent receptor family.</text>
</comment>
<dbReference type="SUPFAM" id="SSF56935">
    <property type="entry name" value="Porins"/>
    <property type="match status" value="1"/>
</dbReference>
<dbReference type="InterPro" id="IPR037066">
    <property type="entry name" value="Plug_dom_sf"/>
</dbReference>
<dbReference type="GO" id="GO:0015344">
    <property type="term" value="F:siderophore uptake transmembrane transporter activity"/>
    <property type="evidence" value="ECO:0007669"/>
    <property type="project" value="TreeGrafter"/>
</dbReference>
<evidence type="ECO:0000256" key="3">
    <source>
        <dbReference type="ARBA" id="ARBA00022452"/>
    </source>
</evidence>
<evidence type="ECO:0000259" key="15">
    <source>
        <dbReference type="SMART" id="SM00965"/>
    </source>
</evidence>
<keyword evidence="9 13" id="KW-0798">TonB box</keyword>
<evidence type="ECO:0000256" key="10">
    <source>
        <dbReference type="ARBA" id="ARBA00023136"/>
    </source>
</evidence>